<protein>
    <submittedName>
        <fullName evidence="2">Uncharacterized protein</fullName>
    </submittedName>
</protein>
<reference evidence="3" key="2">
    <citation type="journal article" date="2018" name="Plant J.">
        <title>The Sorghum bicolor reference genome: improved assembly, gene annotations, a transcriptome atlas, and signatures of genome organization.</title>
        <authorList>
            <person name="McCormick R.F."/>
            <person name="Truong S.K."/>
            <person name="Sreedasyam A."/>
            <person name="Jenkins J."/>
            <person name="Shu S."/>
            <person name="Sims D."/>
            <person name="Kennedy M."/>
            <person name="Amirebrahimi M."/>
            <person name="Weers B.D."/>
            <person name="McKinley B."/>
            <person name="Mattison A."/>
            <person name="Morishige D.T."/>
            <person name="Grimwood J."/>
            <person name="Schmutz J."/>
            <person name="Mullet J.E."/>
        </authorList>
    </citation>
    <scope>NUCLEOTIDE SEQUENCE [LARGE SCALE GENOMIC DNA]</scope>
    <source>
        <strain evidence="3">cv. BTx623</strain>
    </source>
</reference>
<dbReference type="AlphaFoldDB" id="A0A1W0VXX2"/>
<feature type="transmembrane region" description="Helical" evidence="1">
    <location>
        <begin position="52"/>
        <end position="76"/>
    </location>
</feature>
<dbReference type="EMBL" id="CM000762">
    <property type="protein sequence ID" value="OQU86963.1"/>
    <property type="molecule type" value="Genomic_DNA"/>
</dbReference>
<organism evidence="2 3">
    <name type="scientific">Sorghum bicolor</name>
    <name type="common">Sorghum</name>
    <name type="synonym">Sorghum vulgare</name>
    <dbReference type="NCBI Taxonomy" id="4558"/>
    <lineage>
        <taxon>Eukaryota</taxon>
        <taxon>Viridiplantae</taxon>
        <taxon>Streptophyta</taxon>
        <taxon>Embryophyta</taxon>
        <taxon>Tracheophyta</taxon>
        <taxon>Spermatophyta</taxon>
        <taxon>Magnoliopsida</taxon>
        <taxon>Liliopsida</taxon>
        <taxon>Poales</taxon>
        <taxon>Poaceae</taxon>
        <taxon>PACMAD clade</taxon>
        <taxon>Panicoideae</taxon>
        <taxon>Andropogonodae</taxon>
        <taxon>Andropogoneae</taxon>
        <taxon>Sorghinae</taxon>
        <taxon>Sorghum</taxon>
    </lineage>
</organism>
<proteinExistence type="predicted"/>
<evidence type="ECO:0000256" key="1">
    <source>
        <dbReference type="SAM" id="Phobius"/>
    </source>
</evidence>
<keyword evidence="3" id="KW-1185">Reference proteome</keyword>
<gene>
    <name evidence="2" type="ORF">SORBI_3003G179950</name>
</gene>
<keyword evidence="1" id="KW-0812">Transmembrane</keyword>
<sequence length="77" mass="8966">MLRVHRFRIEAVVAQQQEDWYQKIRGCVLAKDSARAAHGWKRISARAATTPTWLNMAGLFFLSFTFLLLLFLSSLFY</sequence>
<accession>A0A1W0VXX2</accession>
<name>A0A1W0VXX2_SORBI</name>
<dbReference type="Proteomes" id="UP000000768">
    <property type="component" value="Chromosome 3"/>
</dbReference>
<dbReference type="Gramene" id="OQU86963">
    <property type="protein sequence ID" value="OQU86963"/>
    <property type="gene ID" value="SORBI_3003G179950"/>
</dbReference>
<dbReference type="InParanoid" id="A0A1W0VXX2"/>
<reference evidence="2 3" key="1">
    <citation type="journal article" date="2009" name="Nature">
        <title>The Sorghum bicolor genome and the diversification of grasses.</title>
        <authorList>
            <person name="Paterson A.H."/>
            <person name="Bowers J.E."/>
            <person name="Bruggmann R."/>
            <person name="Dubchak I."/>
            <person name="Grimwood J."/>
            <person name="Gundlach H."/>
            <person name="Haberer G."/>
            <person name="Hellsten U."/>
            <person name="Mitros T."/>
            <person name="Poliakov A."/>
            <person name="Schmutz J."/>
            <person name="Spannagl M."/>
            <person name="Tang H."/>
            <person name="Wang X."/>
            <person name="Wicker T."/>
            <person name="Bharti A.K."/>
            <person name="Chapman J."/>
            <person name="Feltus F.A."/>
            <person name="Gowik U."/>
            <person name="Grigoriev I.V."/>
            <person name="Lyons E."/>
            <person name="Maher C.A."/>
            <person name="Martis M."/>
            <person name="Narechania A."/>
            <person name="Otillar R.P."/>
            <person name="Penning B.W."/>
            <person name="Salamov A.A."/>
            <person name="Wang Y."/>
            <person name="Zhang L."/>
            <person name="Carpita N.C."/>
            <person name="Freeling M."/>
            <person name="Gingle A.R."/>
            <person name="Hash C.T."/>
            <person name="Keller B."/>
            <person name="Klein P."/>
            <person name="Kresovich S."/>
            <person name="McCann M.C."/>
            <person name="Ming R."/>
            <person name="Peterson D.G."/>
            <person name="Mehboob-ur-Rahman"/>
            <person name="Ware D."/>
            <person name="Westhoff P."/>
            <person name="Mayer K.F."/>
            <person name="Messing J."/>
            <person name="Rokhsar D.S."/>
        </authorList>
    </citation>
    <scope>NUCLEOTIDE SEQUENCE [LARGE SCALE GENOMIC DNA]</scope>
    <source>
        <strain evidence="3">cv. BTx623</strain>
    </source>
</reference>
<keyword evidence="1" id="KW-1133">Transmembrane helix</keyword>
<evidence type="ECO:0000313" key="2">
    <source>
        <dbReference type="EMBL" id="OQU86963.1"/>
    </source>
</evidence>
<keyword evidence="1" id="KW-0472">Membrane</keyword>
<evidence type="ECO:0000313" key="3">
    <source>
        <dbReference type="Proteomes" id="UP000000768"/>
    </source>
</evidence>